<organism evidence="2 3">
    <name type="scientific">Butyrivibrio hungatei DSM 14810</name>
    <dbReference type="NCBI Taxonomy" id="1121132"/>
    <lineage>
        <taxon>Bacteria</taxon>
        <taxon>Bacillati</taxon>
        <taxon>Bacillota</taxon>
        <taxon>Clostridia</taxon>
        <taxon>Lachnospirales</taxon>
        <taxon>Lachnospiraceae</taxon>
        <taxon>Butyrivibrio</taxon>
    </lineage>
</organism>
<dbReference type="Proteomes" id="UP000184097">
    <property type="component" value="Unassembled WGS sequence"/>
</dbReference>
<evidence type="ECO:0000313" key="3">
    <source>
        <dbReference type="Proteomes" id="UP000184097"/>
    </source>
</evidence>
<reference evidence="2 3" key="1">
    <citation type="submission" date="2016-12" db="EMBL/GenBank/DDBJ databases">
        <authorList>
            <person name="Song W.-J."/>
            <person name="Kurnit D.M."/>
        </authorList>
    </citation>
    <scope>NUCLEOTIDE SEQUENCE [LARGE SCALE GENOMIC DNA]</scope>
    <source>
        <strain evidence="2 3">DSM 14810</strain>
    </source>
</reference>
<gene>
    <name evidence="2" type="ORF">SAMN02745247_02075</name>
</gene>
<dbReference type="AlphaFoldDB" id="A0A1M7SME7"/>
<evidence type="ECO:0000313" key="2">
    <source>
        <dbReference type="EMBL" id="SHN59608.1"/>
    </source>
</evidence>
<evidence type="ECO:0000256" key="1">
    <source>
        <dbReference type="SAM" id="MobiDB-lite"/>
    </source>
</evidence>
<feature type="compositionally biased region" description="Basic and acidic residues" evidence="1">
    <location>
        <begin position="87"/>
        <end position="99"/>
    </location>
</feature>
<proteinExistence type="predicted"/>
<accession>A0A1M7SME7</accession>
<protein>
    <submittedName>
        <fullName evidence="2">Uncharacterized protein</fullName>
    </submittedName>
</protein>
<dbReference type="RefSeq" id="WP_072703739.1">
    <property type="nucleotide sequence ID" value="NZ_FRDH01000008.1"/>
</dbReference>
<feature type="region of interest" description="Disordered" evidence="1">
    <location>
        <begin position="80"/>
        <end position="99"/>
    </location>
</feature>
<dbReference type="EMBL" id="FRDH01000008">
    <property type="protein sequence ID" value="SHN59608.1"/>
    <property type="molecule type" value="Genomic_DNA"/>
</dbReference>
<name>A0A1M7SME7_9FIRM</name>
<sequence>MPVEFKDAITVIALLISAIALWRNLKSDTKNDGAQTSEILVKMEIMQSDIKEIKADFKAEVKGLRSEVENLKERIIKVEQSASSAHKRIDGLHGEHQAD</sequence>